<organism evidence="8 9">
    <name type="scientific">Staphylococcus rostri</name>
    <dbReference type="NCBI Taxonomy" id="522262"/>
    <lineage>
        <taxon>Bacteria</taxon>
        <taxon>Bacillati</taxon>
        <taxon>Bacillota</taxon>
        <taxon>Bacilli</taxon>
        <taxon>Bacillales</taxon>
        <taxon>Staphylococcaceae</taxon>
        <taxon>Staphylococcus</taxon>
    </lineage>
</organism>
<comment type="caution">
    <text evidence="8">The sequence shown here is derived from an EMBL/GenBank/DDBJ whole genome shotgun (WGS) entry which is preliminary data.</text>
</comment>
<dbReference type="RefSeq" id="WP_103357533.1">
    <property type="nucleotide sequence ID" value="NZ_PPRF01000017.1"/>
</dbReference>
<protein>
    <submittedName>
        <fullName evidence="8">Sodium ABC transporter permease</fullName>
    </submittedName>
</protein>
<evidence type="ECO:0000256" key="1">
    <source>
        <dbReference type="ARBA" id="ARBA00004651"/>
    </source>
</evidence>
<proteinExistence type="predicted"/>
<evidence type="ECO:0000256" key="3">
    <source>
        <dbReference type="ARBA" id="ARBA00022692"/>
    </source>
</evidence>
<evidence type="ECO:0000313" key="8">
    <source>
        <dbReference type="EMBL" id="PNZ29127.1"/>
    </source>
</evidence>
<feature type="transmembrane region" description="Helical" evidence="6">
    <location>
        <begin position="344"/>
        <end position="362"/>
    </location>
</feature>
<gene>
    <name evidence="8" type="ORF">CD122_03075</name>
</gene>
<keyword evidence="5 6" id="KW-0472">Membrane</keyword>
<reference evidence="8 9" key="1">
    <citation type="submission" date="2017-08" db="EMBL/GenBank/DDBJ databases">
        <title>Draft genome sequences of 64 type strains of genus Staph aureus.</title>
        <authorList>
            <person name="Cole K."/>
            <person name="Golubchik T."/>
            <person name="Russell J."/>
            <person name="Foster D."/>
            <person name="Llewelyn M."/>
            <person name="Wilson D."/>
            <person name="Crook D."/>
            <person name="Paul J."/>
        </authorList>
    </citation>
    <scope>NUCLEOTIDE SEQUENCE [LARGE SCALE GENOMIC DNA]</scope>
    <source>
        <strain evidence="8 9">DSM 21968</strain>
    </source>
</reference>
<dbReference type="Pfam" id="PF12698">
    <property type="entry name" value="ABC2_membrane_3"/>
    <property type="match status" value="1"/>
</dbReference>
<comment type="subcellular location">
    <subcellularLocation>
        <location evidence="1">Cell membrane</location>
        <topology evidence="1">Multi-pass membrane protein</topology>
    </subcellularLocation>
</comment>
<evidence type="ECO:0000256" key="5">
    <source>
        <dbReference type="ARBA" id="ARBA00023136"/>
    </source>
</evidence>
<dbReference type="GO" id="GO:0140359">
    <property type="term" value="F:ABC-type transporter activity"/>
    <property type="evidence" value="ECO:0007669"/>
    <property type="project" value="InterPro"/>
</dbReference>
<feature type="transmembrane region" description="Helical" evidence="6">
    <location>
        <begin position="21"/>
        <end position="38"/>
    </location>
</feature>
<feature type="transmembrane region" description="Helical" evidence="6">
    <location>
        <begin position="239"/>
        <end position="264"/>
    </location>
</feature>
<dbReference type="EMBL" id="PPRF01000017">
    <property type="protein sequence ID" value="PNZ29127.1"/>
    <property type="molecule type" value="Genomic_DNA"/>
</dbReference>
<accession>A0A2K3YU71</accession>
<keyword evidence="2" id="KW-1003">Cell membrane</keyword>
<name>A0A2K3YU71_9STAP</name>
<dbReference type="PANTHER" id="PTHR30294:SF29">
    <property type="entry name" value="MULTIDRUG ABC TRANSPORTER PERMEASE YBHS-RELATED"/>
    <property type="match status" value="1"/>
</dbReference>
<dbReference type="InterPro" id="IPR013525">
    <property type="entry name" value="ABC2_TM"/>
</dbReference>
<evidence type="ECO:0000259" key="7">
    <source>
        <dbReference type="Pfam" id="PF12698"/>
    </source>
</evidence>
<evidence type="ECO:0000256" key="6">
    <source>
        <dbReference type="SAM" id="Phobius"/>
    </source>
</evidence>
<dbReference type="GO" id="GO:0005886">
    <property type="term" value="C:plasma membrane"/>
    <property type="evidence" value="ECO:0007669"/>
    <property type="project" value="UniProtKB-SubCell"/>
</dbReference>
<dbReference type="OrthoDB" id="9768837at2"/>
<evidence type="ECO:0000313" key="9">
    <source>
        <dbReference type="Proteomes" id="UP000242752"/>
    </source>
</evidence>
<feature type="domain" description="ABC-2 type transporter transmembrane" evidence="7">
    <location>
        <begin position="19"/>
        <end position="392"/>
    </location>
</feature>
<feature type="transmembrane region" description="Helical" evidence="6">
    <location>
        <begin position="319"/>
        <end position="338"/>
    </location>
</feature>
<feature type="transmembrane region" description="Helical" evidence="6">
    <location>
        <begin position="284"/>
        <end position="307"/>
    </location>
</feature>
<dbReference type="Proteomes" id="UP000242752">
    <property type="component" value="Unassembled WGS sequence"/>
</dbReference>
<keyword evidence="9" id="KW-1185">Reference proteome</keyword>
<keyword evidence="3 6" id="KW-0812">Transmembrane</keyword>
<dbReference type="InterPro" id="IPR051449">
    <property type="entry name" value="ABC-2_transporter_component"/>
</dbReference>
<feature type="transmembrane region" description="Helical" evidence="6">
    <location>
        <begin position="374"/>
        <end position="393"/>
    </location>
</feature>
<keyword evidence="4 6" id="KW-1133">Transmembrane helix</keyword>
<dbReference type="AlphaFoldDB" id="A0A2K3YU71"/>
<evidence type="ECO:0000256" key="4">
    <source>
        <dbReference type="ARBA" id="ARBA00022989"/>
    </source>
</evidence>
<sequence length="421" mass="46606">MSKFLATFRLTYGKKLKAKSFLITTLLMILLIVGGSNIDKIVSLFNGGGGNDSQHVAIVTTNDTLYDTIKAQGQALDKKVNYQHLTKEKAEQALKKDKVAYIVDVTQNEQQQLQATLMDTESVSEKDKATWQAMLSQIQKGMIAQELDLSPTELQQLQAESQVTDKVVNDNGKSADSDTSVMEETVANIMVSIINSIMFFIVINYANQVAMEVATEKTSRVLEMIITSVKPVVHIAAKVLSIIAVAFTQLAILVVTAAASYYAFDVRQKLGKIDFEWTSHLTRLLTFGIIFFVLSIVSYIILAAILGNMTARIEDISQSLMPMTLLMLAAFYGGIFGAMNPEHMIVRVLSYVPFFSPFVTLTRLSVNSTPTMEGLITIVIHIALIVFLAWIAGKTYKNAVLTFEKGTIATFKRAFQKERHS</sequence>
<evidence type="ECO:0000256" key="2">
    <source>
        <dbReference type="ARBA" id="ARBA00022475"/>
    </source>
</evidence>
<feature type="transmembrane region" description="Helical" evidence="6">
    <location>
        <begin position="186"/>
        <end position="207"/>
    </location>
</feature>
<dbReference type="PANTHER" id="PTHR30294">
    <property type="entry name" value="MEMBRANE COMPONENT OF ABC TRANSPORTER YHHJ-RELATED"/>
    <property type="match status" value="1"/>
</dbReference>